<dbReference type="Gene3D" id="3.40.50.1820">
    <property type="entry name" value="alpha/beta hydrolase"/>
    <property type="match status" value="1"/>
</dbReference>
<dbReference type="EMBL" id="FONY01000001">
    <property type="protein sequence ID" value="SFE40863.1"/>
    <property type="molecule type" value="Genomic_DNA"/>
</dbReference>
<accession>A0A1I2AD12</accession>
<dbReference type="GO" id="GO:0052689">
    <property type="term" value="F:carboxylic ester hydrolase activity"/>
    <property type="evidence" value="ECO:0007669"/>
    <property type="project" value="UniProtKB-KW"/>
</dbReference>
<gene>
    <name evidence="7" type="ORF">SAMN04488541_100191</name>
</gene>
<dbReference type="InterPro" id="IPR029058">
    <property type="entry name" value="AB_hydrolase_fold"/>
</dbReference>
<dbReference type="Proteomes" id="UP000199513">
    <property type="component" value="Unassembled WGS sequence"/>
</dbReference>
<evidence type="ECO:0000259" key="6">
    <source>
        <dbReference type="Pfam" id="PF22244"/>
    </source>
</evidence>
<evidence type="ECO:0000256" key="1">
    <source>
        <dbReference type="ARBA" id="ARBA00022487"/>
    </source>
</evidence>
<evidence type="ECO:0000256" key="2">
    <source>
        <dbReference type="ARBA" id="ARBA00022729"/>
    </source>
</evidence>
<keyword evidence="1" id="KW-0719">Serine esterase</keyword>
<feature type="chain" id="PRO_5011504040" description="4-O-methyl-glucuronoyl methylesterase-like domain-containing protein" evidence="5">
    <location>
        <begin position="25"/>
        <end position="467"/>
    </location>
</feature>
<evidence type="ECO:0000256" key="4">
    <source>
        <dbReference type="SAM" id="MobiDB-lite"/>
    </source>
</evidence>
<proteinExistence type="predicted"/>
<keyword evidence="8" id="KW-1185">Reference proteome</keyword>
<feature type="region of interest" description="Disordered" evidence="4">
    <location>
        <begin position="55"/>
        <end position="80"/>
    </location>
</feature>
<reference evidence="7 8" key="1">
    <citation type="submission" date="2016-10" db="EMBL/GenBank/DDBJ databases">
        <authorList>
            <person name="de Groot N.N."/>
        </authorList>
    </citation>
    <scope>NUCLEOTIDE SEQUENCE [LARGE SCALE GENOMIC DNA]</scope>
    <source>
        <strain>GEY</strain>
        <strain evidence="8">DSM 9560</strain>
    </source>
</reference>
<evidence type="ECO:0000256" key="3">
    <source>
        <dbReference type="ARBA" id="ARBA00022801"/>
    </source>
</evidence>
<sequence>MSIKMKNIICIVSLSIFLFHFAQAQFQRTPEQDSLFARMQRKTQADFEQMRKQLGLTVPNRPGPSGNPDAPNAANREESKVNSYTLPDPLLLKNGKKVKDAKTWWEQRRPEIVEDFEREIYGRLPQNIPSVSWQVVAVKDTIVGIFLGKEKTLKGVVDNAAFPSIKVEIEMVLVTPAKQQEAVPVVIEFGFIRSPFGNMPPITPIGLGSAGEPTWKEQLLSKGWGYAVIVPNSIQADSGAGLSEGIIGLVNKGQPRKPDDWGALRAWAWGASRAIDYLETDKDVDAKRLAIEGLSRYGKAALVAMAFEPRFSLGFIGSSGAGGAKILRRVFGEQVENLASSAEYHWFCGNFIKYASILTPNDMPVDAHELVALCAPRPVFISAGSPHVEGQWVDAKGMFLGGVHAGGVYKLLGKKGLESAEFPPLGTPLVNGEIAFRQHAGGHSTGPNWSTWIAWACRYWGNGKYFD</sequence>
<feature type="signal peptide" evidence="5">
    <location>
        <begin position="1"/>
        <end position="24"/>
    </location>
</feature>
<dbReference type="Pfam" id="PF22244">
    <property type="entry name" value="GCE_fung"/>
    <property type="match status" value="1"/>
</dbReference>
<dbReference type="AlphaFoldDB" id="A0A1I2AD12"/>
<keyword evidence="3" id="KW-0378">Hydrolase</keyword>
<evidence type="ECO:0000256" key="5">
    <source>
        <dbReference type="SAM" id="SignalP"/>
    </source>
</evidence>
<dbReference type="SUPFAM" id="SSF53474">
    <property type="entry name" value="alpha/beta-Hydrolases"/>
    <property type="match status" value="1"/>
</dbReference>
<evidence type="ECO:0000313" key="8">
    <source>
        <dbReference type="Proteomes" id="UP000199513"/>
    </source>
</evidence>
<evidence type="ECO:0000313" key="7">
    <source>
        <dbReference type="EMBL" id="SFE40863.1"/>
    </source>
</evidence>
<dbReference type="STRING" id="1003.SAMN04488541_100191"/>
<dbReference type="InterPro" id="IPR054579">
    <property type="entry name" value="GCE-like_dom"/>
</dbReference>
<name>A0A1I2AD12_9BACT</name>
<feature type="domain" description="4-O-methyl-glucuronoyl methylesterase-like" evidence="6">
    <location>
        <begin position="260"/>
        <end position="413"/>
    </location>
</feature>
<keyword evidence="2 5" id="KW-0732">Signal</keyword>
<organism evidence="7 8">
    <name type="scientific">Thermoflexibacter ruber</name>
    <dbReference type="NCBI Taxonomy" id="1003"/>
    <lineage>
        <taxon>Bacteria</taxon>
        <taxon>Pseudomonadati</taxon>
        <taxon>Bacteroidota</taxon>
        <taxon>Cytophagia</taxon>
        <taxon>Cytophagales</taxon>
        <taxon>Thermoflexibacteraceae</taxon>
        <taxon>Thermoflexibacter</taxon>
    </lineage>
</organism>
<protein>
    <recommendedName>
        <fullName evidence="6">4-O-methyl-glucuronoyl methylesterase-like domain-containing protein</fullName>
    </recommendedName>
</protein>